<gene>
    <name evidence="7" type="ORF">SAMN05660199_03015</name>
</gene>
<feature type="domain" description="UvrD-like helicase ATP-binding" evidence="6">
    <location>
        <begin position="195"/>
        <end position="619"/>
    </location>
</feature>
<feature type="binding site" evidence="5">
    <location>
        <begin position="216"/>
        <end position="223"/>
    </location>
    <ligand>
        <name>ATP</name>
        <dbReference type="ChEBI" id="CHEBI:30616"/>
    </ligand>
</feature>
<proteinExistence type="predicted"/>
<keyword evidence="4 5" id="KW-0067">ATP-binding</keyword>
<evidence type="ECO:0000313" key="8">
    <source>
        <dbReference type="Proteomes" id="UP000199088"/>
    </source>
</evidence>
<accession>A0A1H0PAE4</accession>
<dbReference type="GO" id="GO:0000725">
    <property type="term" value="P:recombinational repair"/>
    <property type="evidence" value="ECO:0007669"/>
    <property type="project" value="TreeGrafter"/>
</dbReference>
<dbReference type="Gene3D" id="3.40.50.300">
    <property type="entry name" value="P-loop containing nucleotide triphosphate hydrolases"/>
    <property type="match status" value="2"/>
</dbReference>
<evidence type="ECO:0000256" key="3">
    <source>
        <dbReference type="ARBA" id="ARBA00022806"/>
    </source>
</evidence>
<reference evidence="8" key="1">
    <citation type="submission" date="2016-10" db="EMBL/GenBank/DDBJ databases">
        <authorList>
            <person name="Varghese N."/>
            <person name="Submissions S."/>
        </authorList>
    </citation>
    <scope>NUCLEOTIDE SEQUENCE [LARGE SCALE GENOMIC DNA]</scope>
    <source>
        <strain evidence="8">DSM 45843</strain>
    </source>
</reference>
<name>A0A1H0PAE4_9ACTN</name>
<dbReference type="PANTHER" id="PTHR11070">
    <property type="entry name" value="UVRD / RECB / PCRA DNA HELICASE FAMILY MEMBER"/>
    <property type="match status" value="1"/>
</dbReference>
<evidence type="ECO:0000259" key="6">
    <source>
        <dbReference type="PROSITE" id="PS51198"/>
    </source>
</evidence>
<keyword evidence="8" id="KW-1185">Reference proteome</keyword>
<dbReference type="Pfam" id="PF01443">
    <property type="entry name" value="Viral_helicase1"/>
    <property type="match status" value="1"/>
</dbReference>
<dbReference type="SUPFAM" id="SSF52540">
    <property type="entry name" value="P-loop containing nucleoside triphosphate hydrolases"/>
    <property type="match status" value="1"/>
</dbReference>
<dbReference type="EMBL" id="FNIR01000009">
    <property type="protein sequence ID" value="SDP01685.1"/>
    <property type="molecule type" value="Genomic_DNA"/>
</dbReference>
<dbReference type="InterPro" id="IPR014016">
    <property type="entry name" value="UvrD-like_ATP-bd"/>
</dbReference>
<organism evidence="7 8">
    <name type="scientific">Klenkia soli</name>
    <dbReference type="NCBI Taxonomy" id="1052260"/>
    <lineage>
        <taxon>Bacteria</taxon>
        <taxon>Bacillati</taxon>
        <taxon>Actinomycetota</taxon>
        <taxon>Actinomycetes</taxon>
        <taxon>Geodermatophilales</taxon>
        <taxon>Geodermatophilaceae</taxon>
        <taxon>Klenkia</taxon>
    </lineage>
</organism>
<dbReference type="GO" id="GO:0005829">
    <property type="term" value="C:cytosol"/>
    <property type="evidence" value="ECO:0007669"/>
    <property type="project" value="TreeGrafter"/>
</dbReference>
<dbReference type="AlphaFoldDB" id="A0A1H0PAE4"/>
<evidence type="ECO:0000256" key="2">
    <source>
        <dbReference type="ARBA" id="ARBA00022801"/>
    </source>
</evidence>
<keyword evidence="1 5" id="KW-0547">Nucleotide-binding</keyword>
<dbReference type="STRING" id="1052260.SAMN05660199_03015"/>
<sequence>MSSSTTDQAIVREQDPAPVVEEQEHVTGLYARLDAARELAVTRRQQAISAPLVDNPQAMGEKEAAVRFHGTRIVQLDAAEAGLVLGRLDREENPQPLYVGRTGLPADDAGGDPALVDWRAPASRPFYTATPFRPEGIARRRHIRTLGRRVTGIDDEVLVLAEGEEADDRGLTGEAALLRALTAERTGRMTDIVRTIQAEQDTIIRSDARGILVVQGGPGTGKTAVALHRAAFLLYTHRDRLARSGLLVVGPTPTFLRYIADVLPALGETGVVMAGLGQLRPGLSTTLVDEPAVAEVKGRLAMAEVVANAVKDRQGSMRGTREIVVDRERIRLRAGDIARVRTQARRASRLHNLARPAFFRGLVDLVAQRLADRLGSDVRGGENLLDAEDRRALRREIAGEPAVADLVEELWPLLTPEELLRDLFSSPERLARAARGLTDDERALLVRDRDAAWTVSDVPLLEEADELLGVDDSADRAAAARRRQAGVDEAQRVLDLLHGSRSHDADDDEESEELMAGDLLDAEGLAARSDEADYRSTAERAAADRTWTFGHVVVDEAQELSAMAWRVLARKCPTLSMTVVGDLAQTGTLGGADSWAEVLTPHARTQWRQAVLTVNYRTPTEIMAVAADVLAASGSQLQAPTSVRSSGEHPRAERVAAGDLVARVAEVTADLAGKGGTCAVVVPPSLFDAAVAALPDATAGPDADSSAGPVLLRPAEAKGLEFDSVVLVEPARVLAEGVRGDSDLYVALTRATQRLAVLHAEDLPASLGRLTG</sequence>
<keyword evidence="2 5" id="KW-0378">Hydrolase</keyword>
<dbReference type="PROSITE" id="PS51198">
    <property type="entry name" value="UVRD_HELICASE_ATP_BIND"/>
    <property type="match status" value="1"/>
</dbReference>
<evidence type="ECO:0000256" key="4">
    <source>
        <dbReference type="ARBA" id="ARBA00022840"/>
    </source>
</evidence>
<dbReference type="GO" id="GO:0003677">
    <property type="term" value="F:DNA binding"/>
    <property type="evidence" value="ECO:0007669"/>
    <property type="project" value="InterPro"/>
</dbReference>
<dbReference type="InterPro" id="IPR027351">
    <property type="entry name" value="(+)RNA_virus_helicase_core_dom"/>
</dbReference>
<dbReference type="GO" id="GO:0005524">
    <property type="term" value="F:ATP binding"/>
    <property type="evidence" value="ECO:0007669"/>
    <property type="project" value="UniProtKB-UniRule"/>
</dbReference>
<dbReference type="PANTHER" id="PTHR11070:SF45">
    <property type="entry name" value="DNA 3'-5' HELICASE"/>
    <property type="match status" value="1"/>
</dbReference>
<protein>
    <submittedName>
        <fullName evidence="7">DNA helicase IV</fullName>
    </submittedName>
</protein>
<dbReference type="RefSeq" id="WP_242654108.1">
    <property type="nucleotide sequence ID" value="NZ_FNIR01000009.1"/>
</dbReference>
<dbReference type="GO" id="GO:0016787">
    <property type="term" value="F:hydrolase activity"/>
    <property type="evidence" value="ECO:0007669"/>
    <property type="project" value="UniProtKB-UniRule"/>
</dbReference>
<dbReference type="GO" id="GO:0043138">
    <property type="term" value="F:3'-5' DNA helicase activity"/>
    <property type="evidence" value="ECO:0007669"/>
    <property type="project" value="TreeGrafter"/>
</dbReference>
<dbReference type="InterPro" id="IPR000212">
    <property type="entry name" value="DNA_helicase_UvrD/REP"/>
</dbReference>
<evidence type="ECO:0000256" key="1">
    <source>
        <dbReference type="ARBA" id="ARBA00022741"/>
    </source>
</evidence>
<keyword evidence="3 5" id="KW-0347">Helicase</keyword>
<evidence type="ECO:0000256" key="5">
    <source>
        <dbReference type="PROSITE-ProRule" id="PRU00560"/>
    </source>
</evidence>
<dbReference type="Proteomes" id="UP000199088">
    <property type="component" value="Unassembled WGS sequence"/>
</dbReference>
<evidence type="ECO:0000313" key="7">
    <source>
        <dbReference type="EMBL" id="SDP01685.1"/>
    </source>
</evidence>
<dbReference type="InterPro" id="IPR027417">
    <property type="entry name" value="P-loop_NTPase"/>
</dbReference>